<evidence type="ECO:0000313" key="5">
    <source>
        <dbReference type="Proteomes" id="UP000646833"/>
    </source>
</evidence>
<dbReference type="Gene3D" id="3.90.550.10">
    <property type="entry name" value="Spore Coat Polysaccharide Biosynthesis Protein SpsA, Chain A"/>
    <property type="match status" value="1"/>
</dbReference>
<dbReference type="EMBL" id="BMCI01000002">
    <property type="protein sequence ID" value="GGC54630.1"/>
    <property type="molecule type" value="Genomic_DNA"/>
</dbReference>
<gene>
    <name evidence="4" type="ORF">GCM10007209_15530</name>
</gene>
<dbReference type="InterPro" id="IPR029044">
    <property type="entry name" value="Nucleotide-diphossugar_trans"/>
</dbReference>
<organism evidence="4 5">
    <name type="scientific">Haloferax sulfurifontis</name>
    <dbReference type="NCBI Taxonomy" id="255616"/>
    <lineage>
        <taxon>Archaea</taxon>
        <taxon>Methanobacteriati</taxon>
        <taxon>Methanobacteriota</taxon>
        <taxon>Stenosarchaea group</taxon>
        <taxon>Halobacteria</taxon>
        <taxon>Halobacteriales</taxon>
        <taxon>Haloferacaceae</taxon>
        <taxon>Haloferax</taxon>
    </lineage>
</organism>
<reference evidence="4" key="2">
    <citation type="submission" date="2020-09" db="EMBL/GenBank/DDBJ databases">
        <authorList>
            <person name="Sun Q."/>
            <person name="Sedlacek I."/>
        </authorList>
    </citation>
    <scope>NUCLEOTIDE SEQUENCE</scope>
    <source>
        <strain evidence="4">CCM 7217</strain>
    </source>
</reference>
<feature type="compositionally biased region" description="Low complexity" evidence="2">
    <location>
        <begin position="154"/>
        <end position="170"/>
    </location>
</feature>
<sequence length="217" mass="22473">MCGGRGTRLDAPVEKPLVEICGRPMLDRVAAALRDSSVETVRAVTSPHTPNTRERAADLGLDPIEAPGDGYVSDLDFALDRVSRPVVTVVSDLPLVAPEHVDAVVSAADGGAATACVPVELKRDLGASIDDALVFDHEGTAVCPTGLGVVGPATADSTADTDAETTAGTDSDTDSGTDTDTDSDTDTHPTMYLSTDTRLALNVNRPTDIALAEDRCE</sequence>
<dbReference type="InterPro" id="IPR025877">
    <property type="entry name" value="MobA-like_NTP_Trfase"/>
</dbReference>
<evidence type="ECO:0000256" key="2">
    <source>
        <dbReference type="SAM" id="MobiDB-lite"/>
    </source>
</evidence>
<evidence type="ECO:0000259" key="3">
    <source>
        <dbReference type="Pfam" id="PF12804"/>
    </source>
</evidence>
<dbReference type="SUPFAM" id="SSF53448">
    <property type="entry name" value="Nucleotide-diphospho-sugar transferases"/>
    <property type="match status" value="1"/>
</dbReference>
<feature type="compositionally biased region" description="Acidic residues" evidence="2">
    <location>
        <begin position="171"/>
        <end position="184"/>
    </location>
</feature>
<keyword evidence="1" id="KW-0808">Transferase</keyword>
<evidence type="ECO:0000313" key="4">
    <source>
        <dbReference type="EMBL" id="GGC54630.1"/>
    </source>
</evidence>
<proteinExistence type="predicted"/>
<name>A0A830DVX4_9EURY</name>
<dbReference type="RefSeq" id="WP_188423636.1">
    <property type="nucleotide sequence ID" value="NZ_BMCI01000002.1"/>
</dbReference>
<protein>
    <recommendedName>
        <fullName evidence="3">MobA-like NTP transferase domain-containing protein</fullName>
    </recommendedName>
</protein>
<reference evidence="4" key="1">
    <citation type="journal article" date="2014" name="Int. J. Syst. Evol. Microbiol.">
        <title>Complete genome sequence of Corynebacterium casei LMG S-19264T (=DSM 44701T), isolated from a smear-ripened cheese.</title>
        <authorList>
            <consortium name="US DOE Joint Genome Institute (JGI-PGF)"/>
            <person name="Walter F."/>
            <person name="Albersmeier A."/>
            <person name="Kalinowski J."/>
            <person name="Ruckert C."/>
        </authorList>
    </citation>
    <scope>NUCLEOTIDE SEQUENCE</scope>
    <source>
        <strain evidence="4">CCM 7217</strain>
    </source>
</reference>
<dbReference type="GO" id="GO:0016779">
    <property type="term" value="F:nucleotidyltransferase activity"/>
    <property type="evidence" value="ECO:0007669"/>
    <property type="project" value="UniProtKB-ARBA"/>
</dbReference>
<feature type="domain" description="MobA-like NTP transferase" evidence="3">
    <location>
        <begin position="2"/>
        <end position="123"/>
    </location>
</feature>
<dbReference type="PANTHER" id="PTHR19136">
    <property type="entry name" value="MOLYBDENUM COFACTOR GUANYLYLTRANSFERASE"/>
    <property type="match status" value="1"/>
</dbReference>
<accession>A0A830DVX4</accession>
<dbReference type="Proteomes" id="UP000646833">
    <property type="component" value="Unassembled WGS sequence"/>
</dbReference>
<dbReference type="AlphaFoldDB" id="A0A830DVX4"/>
<comment type="caution">
    <text evidence="4">The sequence shown here is derived from an EMBL/GenBank/DDBJ whole genome shotgun (WGS) entry which is preliminary data.</text>
</comment>
<dbReference type="Pfam" id="PF12804">
    <property type="entry name" value="NTP_transf_3"/>
    <property type="match status" value="1"/>
</dbReference>
<feature type="region of interest" description="Disordered" evidence="2">
    <location>
        <begin position="154"/>
        <end position="193"/>
    </location>
</feature>
<dbReference type="PANTHER" id="PTHR19136:SF86">
    <property type="entry name" value="ADENOSYLCOBINAMIDE-PHOSPHATE GUANYLYLTRANSFERASE"/>
    <property type="match status" value="1"/>
</dbReference>
<evidence type="ECO:0000256" key="1">
    <source>
        <dbReference type="ARBA" id="ARBA00022679"/>
    </source>
</evidence>